<dbReference type="AlphaFoldDB" id="A0A2S8II79"/>
<organism evidence="3 4">
    <name type="scientific">Rhodococcus opacus</name>
    <name type="common">Nocardia opaca</name>
    <dbReference type="NCBI Taxonomy" id="37919"/>
    <lineage>
        <taxon>Bacteria</taxon>
        <taxon>Bacillati</taxon>
        <taxon>Actinomycetota</taxon>
        <taxon>Actinomycetes</taxon>
        <taxon>Mycobacteriales</taxon>
        <taxon>Nocardiaceae</taxon>
        <taxon>Rhodococcus</taxon>
    </lineage>
</organism>
<sequence>MANPPPADAGPAARGRAEPAPPSATPPDPPAARRHHHDHHDDRAADVDPGQRGRLIIRGKVAQRLAVRAALDTPGVQVHAAGLDKITGREYPKVRVFVSANRVRAHLDIAVAWSQSLPEVARDVQRNVADALTTYAGLQVHGVDVVIAHVVADDAPRSVE</sequence>
<evidence type="ECO:0000256" key="2">
    <source>
        <dbReference type="SAM" id="MobiDB-lite"/>
    </source>
</evidence>
<evidence type="ECO:0000313" key="3">
    <source>
        <dbReference type="EMBL" id="PQP14480.1"/>
    </source>
</evidence>
<accession>A0A2S8II79</accession>
<dbReference type="InterPro" id="IPR005531">
    <property type="entry name" value="Asp23"/>
</dbReference>
<feature type="region of interest" description="Disordered" evidence="2">
    <location>
        <begin position="1"/>
        <end position="52"/>
    </location>
</feature>
<dbReference type="RefSeq" id="WP_105423417.1">
    <property type="nucleotide sequence ID" value="NZ_PUIO01000088.1"/>
</dbReference>
<comment type="caution">
    <text evidence="3">The sequence shown here is derived from an EMBL/GenBank/DDBJ whole genome shotgun (WGS) entry which is preliminary data.</text>
</comment>
<dbReference type="Proteomes" id="UP000239290">
    <property type="component" value="Unassembled WGS sequence"/>
</dbReference>
<evidence type="ECO:0000256" key="1">
    <source>
        <dbReference type="ARBA" id="ARBA00005721"/>
    </source>
</evidence>
<protein>
    <submittedName>
        <fullName evidence="3">Asp23/Gls24 family protein</fullName>
    </submittedName>
</protein>
<feature type="compositionally biased region" description="Pro residues" evidence="2">
    <location>
        <begin position="19"/>
        <end position="30"/>
    </location>
</feature>
<proteinExistence type="inferred from homology"/>
<name>A0A2S8II79_RHOOP</name>
<evidence type="ECO:0000313" key="4">
    <source>
        <dbReference type="Proteomes" id="UP000239290"/>
    </source>
</evidence>
<gene>
    <name evidence="3" type="ORF">C5613_40760</name>
</gene>
<feature type="compositionally biased region" description="Basic and acidic residues" evidence="2">
    <location>
        <begin position="39"/>
        <end position="51"/>
    </location>
</feature>
<reference evidence="4" key="1">
    <citation type="submission" date="2018-02" db="EMBL/GenBank/DDBJ databases">
        <title>Draft genome sequencing of Rhodococcus opacus KU647198.</title>
        <authorList>
            <person name="Zheng B.-X."/>
        </authorList>
    </citation>
    <scope>NUCLEOTIDE SEQUENCE [LARGE SCALE GENOMIC DNA]</scope>
    <source>
        <strain evidence="4">04-OD7</strain>
    </source>
</reference>
<dbReference type="Pfam" id="PF03780">
    <property type="entry name" value="Asp23"/>
    <property type="match status" value="1"/>
</dbReference>
<comment type="similarity">
    <text evidence="1">Belongs to the asp23 family.</text>
</comment>
<dbReference type="EMBL" id="PUIO01000088">
    <property type="protein sequence ID" value="PQP14480.1"/>
    <property type="molecule type" value="Genomic_DNA"/>
</dbReference>